<sequence>MSDDLPDKFDLIVIGTGFPESCVAAAASRIGKTVLHIDPNEYYGGVWASFNLESFCALLEQGANKELRNASQKWHVAETLKVAEAESDTVNSDIVAGETNIKTDADKQNVLDWSRETLLQQSRRFNLDLSPKILYSAGRLVQLLVSSNICRYAEFRAVDHVCTRFQNNIINVPCSRSDVFNTKDLNIVEKRLLMKFLTLCMTYGEDKTDEDALQFRGKTFREYLQEQKVTEKISICVMQAIAMCNDDTSFEEGMARTQQFLNSLGRYGNTPFLFPMYGCGEIPQCFCRLCAVFGGIYCLKRQIDDINIEADTNIASVVLEGKTIKAQHVVSAPGHLPNAFLQRNVGVYGQGEFVNSLSRGIFLSATPLGSEELNSGGGGVNLLRLLAGTQEAILIQLSHFSGTCPKGVFLFHITTTAQSDQPAQDLAPFVSQVFNPDDENAPKLLYSAYFTIMGRERTSATPNVDVSTPIFCTSTPYYELDYDKSIISAREIFAKLYADAEFLPRAPDPEEIVIEGEDPRALSENSLPDDLREQLRELENSAENMDIEDTDAAQAGECTQEDAETQNMDAD</sequence>
<dbReference type="InterPro" id="IPR018203">
    <property type="entry name" value="GDP_dissociation_inhibitor"/>
</dbReference>
<reference evidence="7" key="1">
    <citation type="journal article" date="2014" name="BMC Genomics">
        <title>Characterizing the developmental transcriptome of the oriental fruit fly, Bactrocera dorsalis (Diptera: Tephritidae) through comparative genomic analysis with Drosophila melanogaster utilizing modENCODE datasets.</title>
        <authorList>
            <person name="Geib S.M."/>
            <person name="Calla B."/>
            <person name="Hall B."/>
            <person name="Hou S."/>
            <person name="Manoukis N.C."/>
        </authorList>
    </citation>
    <scope>NUCLEOTIDE SEQUENCE</scope>
    <source>
        <strain evidence="7">Punador</strain>
    </source>
</reference>
<evidence type="ECO:0000313" key="7">
    <source>
        <dbReference type="EMBL" id="JAC43934.1"/>
    </source>
</evidence>
<dbReference type="SUPFAM" id="SSF51905">
    <property type="entry name" value="FAD/NAD(P)-binding domain"/>
    <property type="match status" value="1"/>
</dbReference>
<proteinExistence type="inferred from homology"/>
<dbReference type="AlphaFoldDB" id="A0A034VN77"/>
<dbReference type="FunFam" id="1.10.405.10:FF:000003">
    <property type="entry name" value="Rab proteins geranylgeranyltransferase component A"/>
    <property type="match status" value="1"/>
</dbReference>
<dbReference type="GO" id="GO:0006886">
    <property type="term" value="P:intracellular protein transport"/>
    <property type="evidence" value="ECO:0007669"/>
    <property type="project" value="InterPro"/>
</dbReference>
<dbReference type="GO" id="GO:0016192">
    <property type="term" value="P:vesicle-mediated transport"/>
    <property type="evidence" value="ECO:0007669"/>
    <property type="project" value="TreeGrafter"/>
</dbReference>
<evidence type="ECO:0000256" key="2">
    <source>
        <dbReference type="ARBA" id="ARBA00005593"/>
    </source>
</evidence>
<dbReference type="GO" id="GO:0005096">
    <property type="term" value="F:GTPase activator activity"/>
    <property type="evidence" value="ECO:0007669"/>
    <property type="project" value="UniProtKB-UniRule"/>
</dbReference>
<dbReference type="Pfam" id="PF00996">
    <property type="entry name" value="GDI"/>
    <property type="match status" value="2"/>
</dbReference>
<feature type="compositionally biased region" description="Acidic residues" evidence="6">
    <location>
        <begin position="559"/>
        <end position="571"/>
    </location>
</feature>
<name>A0A034VN77_BACDO</name>
<evidence type="ECO:0000256" key="5">
    <source>
        <dbReference type="PIRNR" id="PIRNR016550"/>
    </source>
</evidence>
<dbReference type="Gene3D" id="3.30.519.10">
    <property type="entry name" value="Guanine Nucleotide Dissociation Inhibitor, domain 2"/>
    <property type="match status" value="1"/>
</dbReference>
<gene>
    <name evidence="7" type="primary">RABEP</name>
</gene>
<dbReference type="GO" id="GO:0005092">
    <property type="term" value="F:GDP-dissociation inhibitor activity"/>
    <property type="evidence" value="ECO:0007669"/>
    <property type="project" value="InterPro"/>
</dbReference>
<dbReference type="GO" id="GO:0005634">
    <property type="term" value="C:nucleus"/>
    <property type="evidence" value="ECO:0007669"/>
    <property type="project" value="TreeGrafter"/>
</dbReference>
<dbReference type="OrthoDB" id="1923006at2759"/>
<organism evidence="7">
    <name type="scientific">Bactrocera dorsalis</name>
    <name type="common">Oriental fruit fly</name>
    <name type="synonym">Dacus dorsalis</name>
    <dbReference type="NCBI Taxonomy" id="27457"/>
    <lineage>
        <taxon>Eukaryota</taxon>
        <taxon>Metazoa</taxon>
        <taxon>Ecdysozoa</taxon>
        <taxon>Arthropoda</taxon>
        <taxon>Hexapoda</taxon>
        <taxon>Insecta</taxon>
        <taxon>Pterygota</taxon>
        <taxon>Neoptera</taxon>
        <taxon>Endopterygota</taxon>
        <taxon>Diptera</taxon>
        <taxon>Brachycera</taxon>
        <taxon>Muscomorpha</taxon>
        <taxon>Tephritoidea</taxon>
        <taxon>Tephritidae</taxon>
        <taxon>Bactrocera</taxon>
        <taxon>Bactrocera</taxon>
    </lineage>
</organism>
<dbReference type="Gene3D" id="3.50.50.60">
    <property type="entry name" value="FAD/NAD(P)-binding domain"/>
    <property type="match status" value="1"/>
</dbReference>
<accession>A0A034VN77</accession>
<dbReference type="PANTHER" id="PTHR11787">
    <property type="entry name" value="RAB GDP-DISSOCIATION INHIBITOR"/>
    <property type="match status" value="1"/>
</dbReference>
<feature type="region of interest" description="Disordered" evidence="6">
    <location>
        <begin position="516"/>
        <end position="571"/>
    </location>
</feature>
<comment type="similarity">
    <text evidence="2 5">Belongs to the Rab GDI family.</text>
</comment>
<dbReference type="GO" id="GO:0007264">
    <property type="term" value="P:small GTPase-mediated signal transduction"/>
    <property type="evidence" value="ECO:0007669"/>
    <property type="project" value="UniProtKB-UniRule"/>
</dbReference>
<dbReference type="GO" id="GO:0016740">
    <property type="term" value="F:transferase activity"/>
    <property type="evidence" value="ECO:0007669"/>
    <property type="project" value="UniProtKB-KW"/>
</dbReference>
<keyword evidence="7" id="KW-0808">Transferase</keyword>
<dbReference type="PANTHER" id="PTHR11787:SF4">
    <property type="entry name" value="CHM, RAB ESCORT PROTEIN 1"/>
    <property type="match status" value="1"/>
</dbReference>
<protein>
    <recommendedName>
        <fullName evidence="5">Rab proteins geranylgeranyltransferase component A</fullName>
    </recommendedName>
</protein>
<dbReference type="GO" id="GO:0005968">
    <property type="term" value="C:Rab-protein geranylgeranyltransferase complex"/>
    <property type="evidence" value="ECO:0007669"/>
    <property type="project" value="UniProtKB-UniRule"/>
</dbReference>
<evidence type="ECO:0000256" key="1">
    <source>
        <dbReference type="ARBA" id="ARBA00004496"/>
    </source>
</evidence>
<dbReference type="InterPro" id="IPR001738">
    <property type="entry name" value="Rab_escort"/>
</dbReference>
<comment type="subcellular location">
    <subcellularLocation>
        <location evidence="1 5">Cytoplasm</location>
    </subcellularLocation>
</comment>
<keyword evidence="3 5" id="KW-0343">GTPase activation</keyword>
<dbReference type="SUPFAM" id="SSF54373">
    <property type="entry name" value="FAD-linked reductases, C-terminal domain"/>
    <property type="match status" value="1"/>
</dbReference>
<evidence type="ECO:0000256" key="3">
    <source>
        <dbReference type="ARBA" id="ARBA00022468"/>
    </source>
</evidence>
<feature type="compositionally biased region" description="Basic and acidic residues" evidence="6">
    <location>
        <begin position="529"/>
        <end position="539"/>
    </location>
</feature>
<evidence type="ECO:0000256" key="6">
    <source>
        <dbReference type="SAM" id="MobiDB-lite"/>
    </source>
</evidence>
<dbReference type="InterPro" id="IPR036188">
    <property type="entry name" value="FAD/NAD-bd_sf"/>
</dbReference>
<comment type="function">
    <text evidence="5">Substrate-binding subunit (component A) of the Rab geranylgeranyltransferase (GGTase) complex. Binds unprenylated Rab proteins and presents the substrate peptide to the catalytic component B. The component A is thought to be regenerated by transferring its prenylated Rab back to the donor membrane.</text>
</comment>
<dbReference type="EMBL" id="GAKP01015018">
    <property type="protein sequence ID" value="JAC43934.1"/>
    <property type="molecule type" value="Transcribed_RNA"/>
</dbReference>
<keyword evidence="4 5" id="KW-0963">Cytoplasm</keyword>
<dbReference type="PRINTS" id="PR00891">
    <property type="entry name" value="RABGDIREP"/>
</dbReference>
<dbReference type="PIRSF" id="PIRSF016550">
    <property type="entry name" value="Rab_ger_ger_transf_A_euk"/>
    <property type="match status" value="1"/>
</dbReference>
<evidence type="ECO:0000256" key="4">
    <source>
        <dbReference type="ARBA" id="ARBA00022490"/>
    </source>
</evidence>
<dbReference type="GO" id="GO:0005829">
    <property type="term" value="C:cytosol"/>
    <property type="evidence" value="ECO:0007669"/>
    <property type="project" value="TreeGrafter"/>
</dbReference>
<dbReference type="Gene3D" id="1.10.405.10">
    <property type="entry name" value="Guanine Nucleotide Dissociation Inhibitor, domain 1"/>
    <property type="match status" value="1"/>
</dbReference>